<name>A0A1P9WVB8_9BACT</name>
<dbReference type="InterPro" id="IPR021729">
    <property type="entry name" value="DUF3298"/>
</dbReference>
<dbReference type="PROSITE" id="PS51257">
    <property type="entry name" value="PROKAR_LIPOPROTEIN"/>
    <property type="match status" value="1"/>
</dbReference>
<sequence>MKYIFATLSIAFAGFLSACRETPSGPPVLERQQYALADSNRCDTTTNQGVDVAVDYFLLRDKSQGTRLINDSLRQLVVNSVVGWLDSALVASQPDARADLAKATLLFADSYRDMAREMGGLEGCWELKTSVDTAYSNERVLTAKCETYAYTGGAHPNSNLSFYTFDRRTGQTLDLTDMISDTTVLLNVVEQAFRKQQQVPSPISLEERGYFLRDGQFFLPANIGLSRQGMIFYYNPYEIAAYAVGPIEVVVPYEQLNGILREGVL</sequence>
<dbReference type="KEGG" id="smon:AWR27_08225"/>
<dbReference type="Gene3D" id="3.90.640.20">
    <property type="entry name" value="Heat-shock cognate protein, ATPase"/>
    <property type="match status" value="1"/>
</dbReference>
<feature type="domain" description="DUF3298" evidence="2">
    <location>
        <begin position="183"/>
        <end position="254"/>
    </location>
</feature>
<proteinExistence type="predicted"/>
<organism evidence="3 4">
    <name type="scientific">Spirosoma montaniterrae</name>
    <dbReference type="NCBI Taxonomy" id="1178516"/>
    <lineage>
        <taxon>Bacteria</taxon>
        <taxon>Pseudomonadati</taxon>
        <taxon>Bacteroidota</taxon>
        <taxon>Cytophagia</taxon>
        <taxon>Cytophagales</taxon>
        <taxon>Cytophagaceae</taxon>
        <taxon>Spirosoma</taxon>
    </lineage>
</organism>
<accession>A0A1P9WVB8</accession>
<dbReference type="EMBL" id="CP014263">
    <property type="protein sequence ID" value="AQG79309.1"/>
    <property type="molecule type" value="Genomic_DNA"/>
</dbReference>
<keyword evidence="1" id="KW-0732">Signal</keyword>
<dbReference type="Gene3D" id="3.30.565.40">
    <property type="entry name" value="Fervidobacterium nodosum Rt17-B1 like"/>
    <property type="match status" value="1"/>
</dbReference>
<feature type="chain" id="PRO_5013224573" description="DUF3298 domain-containing protein" evidence="1">
    <location>
        <begin position="19"/>
        <end position="265"/>
    </location>
</feature>
<evidence type="ECO:0000256" key="1">
    <source>
        <dbReference type="SAM" id="SignalP"/>
    </source>
</evidence>
<evidence type="ECO:0000259" key="2">
    <source>
        <dbReference type="Pfam" id="PF11738"/>
    </source>
</evidence>
<feature type="signal peptide" evidence="1">
    <location>
        <begin position="1"/>
        <end position="18"/>
    </location>
</feature>
<dbReference type="STRING" id="1178516.AWR27_08225"/>
<gene>
    <name evidence="3" type="ORF">AWR27_08225</name>
</gene>
<reference evidence="3 4" key="1">
    <citation type="submission" date="2016-01" db="EMBL/GenBank/DDBJ databases">
        <authorList>
            <person name="Oliw E.H."/>
        </authorList>
    </citation>
    <scope>NUCLEOTIDE SEQUENCE [LARGE SCALE GENOMIC DNA]</scope>
    <source>
        <strain evidence="3 4">DY10</strain>
    </source>
</reference>
<evidence type="ECO:0000313" key="4">
    <source>
        <dbReference type="Proteomes" id="UP000187941"/>
    </source>
</evidence>
<dbReference type="Proteomes" id="UP000187941">
    <property type="component" value="Chromosome"/>
</dbReference>
<dbReference type="Pfam" id="PF11738">
    <property type="entry name" value="DUF3298"/>
    <property type="match status" value="1"/>
</dbReference>
<dbReference type="InterPro" id="IPR037126">
    <property type="entry name" value="PdaC/RsiV-like_sf"/>
</dbReference>
<protein>
    <recommendedName>
        <fullName evidence="2">DUF3298 domain-containing protein</fullName>
    </recommendedName>
</protein>
<evidence type="ECO:0000313" key="3">
    <source>
        <dbReference type="EMBL" id="AQG79309.1"/>
    </source>
</evidence>
<dbReference type="AlphaFoldDB" id="A0A1P9WVB8"/>
<dbReference type="RefSeq" id="WP_077130746.1">
    <property type="nucleotide sequence ID" value="NZ_CP014263.1"/>
</dbReference>
<dbReference type="OrthoDB" id="594879at2"/>
<keyword evidence="4" id="KW-1185">Reference proteome</keyword>